<dbReference type="STRING" id="429728.SAMN05216456_2379"/>
<sequence length="205" mass="22981">MARTNARAWQRMLSGRRLDILDPSPVDVELTDIAHGLARVARWNGQTTGDYPFSVAQHSVLVFELFRAGNPDCTAHSQMQALLHDAPEYVMGDIISPFKAVMGGNYKDIENRLLSAIYLRFSLPATVSAAVRKQMKRADQEAAYFEATHLAGFDPDEAIKLFGEPGHAAFEVEQFDRLIQPWPTRQAYDRFIATFESINALVPAR</sequence>
<reference evidence="1 2" key="1">
    <citation type="submission" date="2016-10" db="EMBL/GenBank/DDBJ databases">
        <authorList>
            <person name="de Groot N.N."/>
        </authorList>
    </citation>
    <scope>NUCLEOTIDE SEQUENCE [LARGE SCALE GENOMIC DNA]</scope>
    <source>
        <strain evidence="1 2">IPL20</strain>
    </source>
</reference>
<proteinExistence type="predicted"/>
<dbReference type="RefSeq" id="WP_092424789.1">
    <property type="nucleotide sequence ID" value="NZ_FPCK01000002.1"/>
</dbReference>
<dbReference type="SUPFAM" id="SSF109604">
    <property type="entry name" value="HD-domain/PDEase-like"/>
    <property type="match status" value="1"/>
</dbReference>
<evidence type="ECO:0000313" key="2">
    <source>
        <dbReference type="Proteomes" id="UP000199074"/>
    </source>
</evidence>
<protein>
    <recommendedName>
        <fullName evidence="3">Hydrolase</fullName>
    </recommendedName>
</protein>
<organism evidence="1 2">
    <name type="scientific">Devosia crocina</name>
    <dbReference type="NCBI Taxonomy" id="429728"/>
    <lineage>
        <taxon>Bacteria</taxon>
        <taxon>Pseudomonadati</taxon>
        <taxon>Pseudomonadota</taxon>
        <taxon>Alphaproteobacteria</taxon>
        <taxon>Hyphomicrobiales</taxon>
        <taxon>Devosiaceae</taxon>
        <taxon>Devosia</taxon>
    </lineage>
</organism>
<name>A0A1I7NNG4_9HYPH</name>
<dbReference type="EMBL" id="FPCK01000002">
    <property type="protein sequence ID" value="SFV36208.1"/>
    <property type="molecule type" value="Genomic_DNA"/>
</dbReference>
<evidence type="ECO:0000313" key="1">
    <source>
        <dbReference type="EMBL" id="SFV36208.1"/>
    </source>
</evidence>
<dbReference type="AlphaFoldDB" id="A0A1I7NNG4"/>
<dbReference type="OrthoDB" id="9794481at2"/>
<keyword evidence="2" id="KW-1185">Reference proteome</keyword>
<accession>A0A1I7NNG4</accession>
<dbReference type="Gene3D" id="1.10.3210.10">
    <property type="entry name" value="Hypothetical protein af1432"/>
    <property type="match status" value="1"/>
</dbReference>
<evidence type="ECO:0008006" key="3">
    <source>
        <dbReference type="Google" id="ProtNLM"/>
    </source>
</evidence>
<gene>
    <name evidence="1" type="ORF">SAMN05216456_2379</name>
</gene>
<dbReference type="Proteomes" id="UP000199074">
    <property type="component" value="Unassembled WGS sequence"/>
</dbReference>